<keyword evidence="3" id="KW-1133">Transmembrane helix</keyword>
<dbReference type="InterPro" id="IPR051826">
    <property type="entry name" value="E3_ubiquitin-ligase_domain"/>
</dbReference>
<evidence type="ECO:0000256" key="1">
    <source>
        <dbReference type="PROSITE-ProRule" id="PRU00175"/>
    </source>
</evidence>
<dbReference type="GO" id="GO:0008270">
    <property type="term" value="F:zinc ion binding"/>
    <property type="evidence" value="ECO:0007669"/>
    <property type="project" value="UniProtKB-KW"/>
</dbReference>
<dbReference type="eggNOG" id="KOG4628">
    <property type="taxonomic scope" value="Eukaryota"/>
</dbReference>
<feature type="region of interest" description="Disordered" evidence="2">
    <location>
        <begin position="122"/>
        <end position="235"/>
    </location>
</feature>
<feature type="compositionally biased region" description="Low complexity" evidence="2">
    <location>
        <begin position="401"/>
        <end position="417"/>
    </location>
</feature>
<dbReference type="GO" id="GO:0061630">
    <property type="term" value="F:ubiquitin protein ligase activity"/>
    <property type="evidence" value="ECO:0007669"/>
    <property type="project" value="TreeGrafter"/>
</dbReference>
<keyword evidence="6" id="KW-1185">Reference proteome</keyword>
<dbReference type="PANTHER" id="PTHR22765">
    <property type="entry name" value="RING FINGER AND PROTEASE ASSOCIATED DOMAIN-CONTAINING"/>
    <property type="match status" value="1"/>
</dbReference>
<dbReference type="PROSITE" id="PS50089">
    <property type="entry name" value="ZF_RING_2"/>
    <property type="match status" value="1"/>
</dbReference>
<feature type="transmembrane region" description="Helical" evidence="3">
    <location>
        <begin position="33"/>
        <end position="58"/>
    </location>
</feature>
<evidence type="ECO:0000313" key="5">
    <source>
        <dbReference type="EMBL" id="EON98564.1"/>
    </source>
</evidence>
<feature type="region of interest" description="Disordered" evidence="2">
    <location>
        <begin position="1"/>
        <end position="25"/>
    </location>
</feature>
<dbReference type="GO" id="GO:0006511">
    <property type="term" value="P:ubiquitin-dependent protein catabolic process"/>
    <property type="evidence" value="ECO:0007669"/>
    <property type="project" value="TreeGrafter"/>
</dbReference>
<keyword evidence="1" id="KW-0862">Zinc</keyword>
<dbReference type="HOGENOM" id="CLU_031409_1_0_1"/>
<dbReference type="GeneID" id="19326561"/>
<keyword evidence="1" id="KW-0863">Zinc-finger</keyword>
<dbReference type="PANTHER" id="PTHR22765:SF434">
    <property type="entry name" value="GB|AAD18119.1-RELATED"/>
    <property type="match status" value="1"/>
</dbReference>
<dbReference type="KEGG" id="tmn:UCRPA7_5954"/>
<evidence type="ECO:0000259" key="4">
    <source>
        <dbReference type="PROSITE" id="PS50089"/>
    </source>
</evidence>
<name>R8BH04_PHAM7</name>
<feature type="region of interest" description="Disordered" evidence="2">
    <location>
        <begin position="337"/>
        <end position="363"/>
    </location>
</feature>
<dbReference type="GO" id="GO:0005737">
    <property type="term" value="C:cytoplasm"/>
    <property type="evidence" value="ECO:0007669"/>
    <property type="project" value="TreeGrafter"/>
</dbReference>
<accession>R8BH04</accession>
<evidence type="ECO:0000313" key="6">
    <source>
        <dbReference type="Proteomes" id="UP000014074"/>
    </source>
</evidence>
<organism evidence="5 6">
    <name type="scientific">Phaeoacremonium minimum (strain UCR-PA7)</name>
    <name type="common">Esca disease fungus</name>
    <name type="synonym">Togninia minima</name>
    <dbReference type="NCBI Taxonomy" id="1286976"/>
    <lineage>
        <taxon>Eukaryota</taxon>
        <taxon>Fungi</taxon>
        <taxon>Dikarya</taxon>
        <taxon>Ascomycota</taxon>
        <taxon>Pezizomycotina</taxon>
        <taxon>Sordariomycetes</taxon>
        <taxon>Sordariomycetidae</taxon>
        <taxon>Togniniales</taxon>
        <taxon>Togniniaceae</taxon>
        <taxon>Phaeoacremonium</taxon>
    </lineage>
</organism>
<dbReference type="Pfam" id="PF13639">
    <property type="entry name" value="zf-RING_2"/>
    <property type="match status" value="1"/>
</dbReference>
<dbReference type="Gene3D" id="3.30.40.10">
    <property type="entry name" value="Zinc/RING finger domain, C3HC4 (zinc finger)"/>
    <property type="match status" value="1"/>
</dbReference>
<protein>
    <submittedName>
        <fullName evidence="5">Putative ring-8 protein</fullName>
    </submittedName>
</protein>
<dbReference type="SMART" id="SM00184">
    <property type="entry name" value="RING"/>
    <property type="match status" value="1"/>
</dbReference>
<gene>
    <name evidence="5" type="ORF">UCRPA7_5954</name>
</gene>
<sequence length="450" mass="48773">MSPTGSTINSGTGGANSSDTNNGNNGGGQSSPLLFFVALGFGVVFTNLWIIVGVKYCFRYNARNRQMRMTGEDGEPITLDNMPRPHRRRREKKLMTMDEVNEKFPMMKYKSWVASRASEGLPTQGGVSAMPSRANSVRSVDGVVPELPSKERDSVDRPATSATSKVQEKPEFRHLASDSTSGTIKDVHQSMDDRPTSPPATNAPDTEPLPRVISRSSGEHDDDDDDEHINAALPPECLGTAGDTCAICIDTLEDDDDVRGLTCGHAFHAVCVDPWLTSRRACCPLCKADYYTPKPRPEGQTDPNAPITIAIVEGGRNRMNMPSRPGATWIGIRGHSRMMRSSRNANNGTDEERPAGVDDNSGRQFGFFHRRQQQAANPNGAAPEIVQPDHGGFFSNLRQQFPAFRRPPATTPATTPAQPHVEGDAPVAPGATEEVSPSQLEAGVRPTDGR</sequence>
<evidence type="ECO:0000256" key="2">
    <source>
        <dbReference type="SAM" id="MobiDB-lite"/>
    </source>
</evidence>
<dbReference type="SUPFAM" id="SSF57850">
    <property type="entry name" value="RING/U-box"/>
    <property type="match status" value="1"/>
</dbReference>
<dbReference type="AlphaFoldDB" id="R8BH04"/>
<feature type="compositionally biased region" description="Basic and acidic residues" evidence="2">
    <location>
        <begin position="185"/>
        <end position="195"/>
    </location>
</feature>
<dbReference type="FunFam" id="3.30.40.10:FF:000539">
    <property type="entry name" value="Ring finger domain protein"/>
    <property type="match status" value="1"/>
</dbReference>
<reference evidence="6" key="1">
    <citation type="journal article" date="2013" name="Genome Announc.">
        <title>Draft genome sequence of the ascomycete Phaeoacremonium aleophilum strain UCR-PA7, a causal agent of the esca disease complex in grapevines.</title>
        <authorList>
            <person name="Blanco-Ulate B."/>
            <person name="Rolshausen P."/>
            <person name="Cantu D."/>
        </authorList>
    </citation>
    <scope>NUCLEOTIDE SEQUENCE [LARGE SCALE GENOMIC DNA]</scope>
    <source>
        <strain evidence="6">UCR-PA7</strain>
    </source>
</reference>
<dbReference type="Proteomes" id="UP000014074">
    <property type="component" value="Unassembled WGS sequence"/>
</dbReference>
<keyword evidence="1" id="KW-0479">Metal-binding</keyword>
<evidence type="ECO:0000256" key="3">
    <source>
        <dbReference type="SAM" id="Phobius"/>
    </source>
</evidence>
<dbReference type="CDD" id="cd16473">
    <property type="entry name" value="RING-H2_RNF103"/>
    <property type="match status" value="1"/>
</dbReference>
<feature type="domain" description="RING-type" evidence="4">
    <location>
        <begin position="245"/>
        <end position="287"/>
    </location>
</feature>
<dbReference type="InterPro" id="IPR013083">
    <property type="entry name" value="Znf_RING/FYVE/PHD"/>
</dbReference>
<dbReference type="InterPro" id="IPR001841">
    <property type="entry name" value="Znf_RING"/>
</dbReference>
<dbReference type="EMBL" id="KB933210">
    <property type="protein sequence ID" value="EON98564.1"/>
    <property type="molecule type" value="Genomic_DNA"/>
</dbReference>
<dbReference type="OrthoDB" id="8062037at2759"/>
<proteinExistence type="predicted"/>
<keyword evidence="3" id="KW-0812">Transmembrane</keyword>
<keyword evidence="3" id="KW-0472">Membrane</keyword>
<feature type="compositionally biased region" description="Basic and acidic residues" evidence="2">
    <location>
        <begin position="166"/>
        <end position="176"/>
    </location>
</feature>
<dbReference type="RefSeq" id="XP_007916688.1">
    <property type="nucleotide sequence ID" value="XM_007918497.1"/>
</dbReference>
<feature type="region of interest" description="Disordered" evidence="2">
    <location>
        <begin position="399"/>
        <end position="450"/>
    </location>
</feature>